<evidence type="ECO:0000313" key="3">
    <source>
        <dbReference type="EMBL" id="GAA4794346.1"/>
    </source>
</evidence>
<dbReference type="InterPro" id="IPR010359">
    <property type="entry name" value="IrrE_HExxH"/>
</dbReference>
<reference evidence="4" key="1">
    <citation type="journal article" date="2019" name="Int. J. Syst. Evol. Microbiol.">
        <title>The Global Catalogue of Microorganisms (GCM) 10K type strain sequencing project: providing services to taxonomists for standard genome sequencing and annotation.</title>
        <authorList>
            <consortium name="The Broad Institute Genomics Platform"/>
            <consortium name="The Broad Institute Genome Sequencing Center for Infectious Disease"/>
            <person name="Wu L."/>
            <person name="Ma J."/>
        </authorList>
    </citation>
    <scope>NUCLEOTIDE SEQUENCE [LARGE SCALE GENOMIC DNA]</scope>
    <source>
        <strain evidence="4">JCM 18541</strain>
    </source>
</reference>
<dbReference type="Pfam" id="PF06114">
    <property type="entry name" value="Peptidase_M78"/>
    <property type="match status" value="1"/>
</dbReference>
<feature type="transmembrane region" description="Helical" evidence="1">
    <location>
        <begin position="105"/>
        <end position="122"/>
    </location>
</feature>
<comment type="caution">
    <text evidence="3">The sequence shown here is derived from an EMBL/GenBank/DDBJ whole genome shotgun (WGS) entry which is preliminary data.</text>
</comment>
<dbReference type="Proteomes" id="UP001500187">
    <property type="component" value="Unassembled WGS sequence"/>
</dbReference>
<keyword evidence="1" id="KW-0472">Membrane</keyword>
<keyword evidence="4" id="KW-1185">Reference proteome</keyword>
<organism evidence="3 4">
    <name type="scientific">Rothia endophytica</name>
    <dbReference type="NCBI Taxonomy" id="1324766"/>
    <lineage>
        <taxon>Bacteria</taxon>
        <taxon>Bacillati</taxon>
        <taxon>Actinomycetota</taxon>
        <taxon>Actinomycetes</taxon>
        <taxon>Micrococcales</taxon>
        <taxon>Micrococcaceae</taxon>
        <taxon>Rothia</taxon>
    </lineage>
</organism>
<evidence type="ECO:0000256" key="1">
    <source>
        <dbReference type="SAM" id="Phobius"/>
    </source>
</evidence>
<evidence type="ECO:0000313" key="4">
    <source>
        <dbReference type="Proteomes" id="UP001500187"/>
    </source>
</evidence>
<keyword evidence="1" id="KW-0812">Transmembrane</keyword>
<dbReference type="RefSeq" id="WP_345445492.1">
    <property type="nucleotide sequence ID" value="NZ_BAABKP010000001.1"/>
</dbReference>
<keyword evidence="1" id="KW-1133">Transmembrane helix</keyword>
<protein>
    <recommendedName>
        <fullName evidence="2">IrrE N-terminal-like domain-containing protein</fullName>
    </recommendedName>
</protein>
<gene>
    <name evidence="3" type="ORF">GCM10023352_11500</name>
</gene>
<sequence length="145" mass="15859">MAYDPYQHADQLGLTVHYGNPGTGLLGLYIHRSRAIILRAGLSARVERCALAHEIVHAEYEDEPTSDGAWSAKREARCDLIAAERLINRETLLSTASAYEDMGEWAAALVVTGWILGAYLAAHPLPLKHGPMAQQNHQPGFILSS</sequence>
<name>A0ABP9BEN9_9MICC</name>
<evidence type="ECO:0000259" key="2">
    <source>
        <dbReference type="Pfam" id="PF06114"/>
    </source>
</evidence>
<dbReference type="EMBL" id="BAABKP010000001">
    <property type="protein sequence ID" value="GAA4794346.1"/>
    <property type="molecule type" value="Genomic_DNA"/>
</dbReference>
<feature type="domain" description="IrrE N-terminal-like" evidence="2">
    <location>
        <begin position="28"/>
        <end position="107"/>
    </location>
</feature>
<accession>A0ABP9BEN9</accession>
<proteinExistence type="predicted"/>